<dbReference type="InterPro" id="IPR026960">
    <property type="entry name" value="RVT-Znf"/>
</dbReference>
<keyword evidence="3" id="KW-1185">Reference proteome</keyword>
<accession>A0A8J4REN6</accession>
<dbReference type="Pfam" id="PF13966">
    <property type="entry name" value="zf-RVT"/>
    <property type="match status" value="1"/>
</dbReference>
<dbReference type="OrthoDB" id="1717299at2759"/>
<name>A0A8J4REN6_9ROSI</name>
<protein>
    <recommendedName>
        <fullName evidence="1">Reverse transcriptase zinc-binding domain-containing protein</fullName>
    </recommendedName>
</protein>
<dbReference type="EMBL" id="JRKL02001012">
    <property type="protein sequence ID" value="KAF3966654.1"/>
    <property type="molecule type" value="Genomic_DNA"/>
</dbReference>
<feature type="domain" description="Reverse transcriptase zinc-binding" evidence="1">
    <location>
        <begin position="77"/>
        <end position="164"/>
    </location>
</feature>
<reference evidence="2" key="1">
    <citation type="submission" date="2020-03" db="EMBL/GenBank/DDBJ databases">
        <title>Castanea mollissima Vanexum genome sequencing.</title>
        <authorList>
            <person name="Staton M."/>
        </authorList>
    </citation>
    <scope>NUCLEOTIDE SEQUENCE</scope>
    <source>
        <tissue evidence="2">Leaf</tissue>
    </source>
</reference>
<organism evidence="2 3">
    <name type="scientific">Castanea mollissima</name>
    <name type="common">Chinese chestnut</name>
    <dbReference type="NCBI Taxonomy" id="60419"/>
    <lineage>
        <taxon>Eukaryota</taxon>
        <taxon>Viridiplantae</taxon>
        <taxon>Streptophyta</taxon>
        <taxon>Embryophyta</taxon>
        <taxon>Tracheophyta</taxon>
        <taxon>Spermatophyta</taxon>
        <taxon>Magnoliopsida</taxon>
        <taxon>eudicotyledons</taxon>
        <taxon>Gunneridae</taxon>
        <taxon>Pentapetalae</taxon>
        <taxon>rosids</taxon>
        <taxon>fabids</taxon>
        <taxon>Fagales</taxon>
        <taxon>Fagaceae</taxon>
        <taxon>Castanea</taxon>
    </lineage>
</organism>
<evidence type="ECO:0000259" key="1">
    <source>
        <dbReference type="Pfam" id="PF13966"/>
    </source>
</evidence>
<sequence>MAAQNLVKRGLRWQVGDGYSIQVWQDQWLTTHSTHKVVAPERPGTQAGDVEAILSIPISNSIAKHRLVWAKDKKGRFTVSNAYRLAQEIEAKGCNASCSDLMKMHGVWRGVWSMNLPNKIKLFAWKAYNGILATKDSLFRRKITTNNICEACGMNVETIMHMLCFLYRGTMVWSSSKLTLPFKVQESWSFVDTFSRLRVSW</sequence>
<gene>
    <name evidence="2" type="ORF">CMV_009261</name>
</gene>
<dbReference type="Proteomes" id="UP000737018">
    <property type="component" value="Unassembled WGS sequence"/>
</dbReference>
<dbReference type="AlphaFoldDB" id="A0A8J4REN6"/>
<evidence type="ECO:0000313" key="2">
    <source>
        <dbReference type="EMBL" id="KAF3966654.1"/>
    </source>
</evidence>
<comment type="caution">
    <text evidence="2">The sequence shown here is derived from an EMBL/GenBank/DDBJ whole genome shotgun (WGS) entry which is preliminary data.</text>
</comment>
<proteinExistence type="predicted"/>
<evidence type="ECO:0000313" key="3">
    <source>
        <dbReference type="Proteomes" id="UP000737018"/>
    </source>
</evidence>